<dbReference type="GO" id="GO:0030247">
    <property type="term" value="F:polysaccharide binding"/>
    <property type="evidence" value="ECO:0007669"/>
    <property type="project" value="InterPro"/>
</dbReference>
<evidence type="ECO:0000313" key="19">
    <source>
        <dbReference type="Proteomes" id="UP000019116"/>
    </source>
</evidence>
<dbReference type="InterPro" id="IPR000152">
    <property type="entry name" value="EGF-type_Asp/Asn_hydroxyl_site"/>
</dbReference>
<dbReference type="GO" id="GO:0007166">
    <property type="term" value="P:cell surface receptor signaling pathway"/>
    <property type="evidence" value="ECO:0000318"/>
    <property type="project" value="GO_Central"/>
</dbReference>
<dbReference type="GO" id="GO:0005509">
    <property type="term" value="F:calcium ion binding"/>
    <property type="evidence" value="ECO:0007669"/>
    <property type="project" value="InterPro"/>
</dbReference>
<dbReference type="InterPro" id="IPR045274">
    <property type="entry name" value="WAK-like"/>
</dbReference>
<dbReference type="SUPFAM" id="SSF57196">
    <property type="entry name" value="EGF/Laminin"/>
    <property type="match status" value="1"/>
</dbReference>
<dbReference type="Gramene" id="TraesROB_scaffold_037714_01G000100.1">
    <property type="protein sequence ID" value="TraesROB_scaffold_037714_01G000100.1"/>
    <property type="gene ID" value="TraesROB_scaffold_037714_01G000100"/>
</dbReference>
<evidence type="ECO:0000256" key="3">
    <source>
        <dbReference type="ARBA" id="ARBA00022679"/>
    </source>
</evidence>
<dbReference type="Gene3D" id="3.30.200.20">
    <property type="entry name" value="Phosphorylase Kinase, domain 1"/>
    <property type="match status" value="1"/>
</dbReference>
<evidence type="ECO:0000256" key="10">
    <source>
        <dbReference type="ARBA" id="ARBA00023136"/>
    </source>
</evidence>
<dbReference type="SMART" id="SM00220">
    <property type="entry name" value="S_TKc"/>
    <property type="match status" value="1"/>
</dbReference>
<dbReference type="FunFam" id="3.30.200.20:FF:000043">
    <property type="entry name" value="Wall-associated receptor kinase 2"/>
    <property type="match status" value="1"/>
</dbReference>
<dbReference type="Gene3D" id="1.10.510.10">
    <property type="entry name" value="Transferase(Phosphotransferase) domain 1"/>
    <property type="match status" value="1"/>
</dbReference>
<evidence type="ECO:0000256" key="6">
    <source>
        <dbReference type="ARBA" id="ARBA00022741"/>
    </source>
</evidence>
<dbReference type="PANTHER" id="PTHR27005">
    <property type="entry name" value="WALL-ASSOCIATED RECEPTOR KINASE-LIKE 21"/>
    <property type="match status" value="1"/>
</dbReference>
<keyword evidence="8 13" id="KW-0067">ATP-binding</keyword>
<keyword evidence="12" id="KW-0325">Glycoprotein</keyword>
<evidence type="ECO:0000256" key="15">
    <source>
        <dbReference type="SAM" id="Phobius"/>
    </source>
</evidence>
<keyword evidence="6 13" id="KW-0547">Nucleotide-binding</keyword>
<evidence type="ECO:0000256" key="1">
    <source>
        <dbReference type="ARBA" id="ARBA00004479"/>
    </source>
</evidence>
<keyword evidence="5 16" id="KW-0732">Signal</keyword>
<dbReference type="STRING" id="4565.A0A3B6MX41"/>
<dbReference type="Pfam" id="PF07714">
    <property type="entry name" value="PK_Tyr_Ser-Thr"/>
    <property type="match status" value="1"/>
</dbReference>
<dbReference type="InterPro" id="IPR001881">
    <property type="entry name" value="EGF-like_Ca-bd_dom"/>
</dbReference>
<dbReference type="GO" id="GO:0005886">
    <property type="term" value="C:plasma membrane"/>
    <property type="evidence" value="ECO:0000318"/>
    <property type="project" value="GO_Central"/>
</dbReference>
<evidence type="ECO:0000256" key="7">
    <source>
        <dbReference type="ARBA" id="ARBA00022777"/>
    </source>
</evidence>
<comment type="subcellular location">
    <subcellularLocation>
        <location evidence="1">Membrane</location>
        <topology evidence="1">Single-pass type I membrane protein</topology>
    </subcellularLocation>
</comment>
<keyword evidence="19" id="KW-1185">Reference proteome</keyword>
<keyword evidence="4 15" id="KW-0812">Transmembrane</keyword>
<feature type="region of interest" description="Disordered" evidence="14">
    <location>
        <begin position="1019"/>
        <end position="1066"/>
    </location>
</feature>
<dbReference type="Gramene" id="TraesCS5D02G374700.1">
    <property type="protein sequence ID" value="TraesCS5D02G374700.1"/>
    <property type="gene ID" value="TraesCS5D02G374700"/>
</dbReference>
<accession>A0A3B6MX41</accession>
<dbReference type="PROSITE" id="PS00107">
    <property type="entry name" value="PROTEIN_KINASE_ATP"/>
    <property type="match status" value="1"/>
</dbReference>
<dbReference type="InterPro" id="IPR001245">
    <property type="entry name" value="Ser-Thr/Tyr_kinase_cat_dom"/>
</dbReference>
<keyword evidence="11" id="KW-1015">Disulfide bond</keyword>
<reference evidence="18" key="2">
    <citation type="submission" date="2018-10" db="UniProtKB">
        <authorList>
            <consortium name="EnsemblPlants"/>
        </authorList>
    </citation>
    <scope>IDENTIFICATION</scope>
</reference>
<feature type="binding site" evidence="13">
    <location>
        <position position="783"/>
    </location>
    <ligand>
        <name>ATP</name>
        <dbReference type="ChEBI" id="CHEBI:30616"/>
    </ligand>
</feature>
<keyword evidence="7" id="KW-0418">Kinase</keyword>
<dbReference type="InterPro" id="IPR008271">
    <property type="entry name" value="Ser/Thr_kinase_AS"/>
</dbReference>
<dbReference type="InterPro" id="IPR017441">
    <property type="entry name" value="Protein_kinase_ATP_BS"/>
</dbReference>
<dbReference type="Pfam" id="PF13947">
    <property type="entry name" value="GUB_WAK_bind"/>
    <property type="match status" value="2"/>
</dbReference>
<feature type="transmembrane region" description="Helical" evidence="15">
    <location>
        <begin position="684"/>
        <end position="702"/>
    </location>
</feature>
<dbReference type="PROSITE" id="PS00108">
    <property type="entry name" value="PROTEIN_KINASE_ST"/>
    <property type="match status" value="1"/>
</dbReference>
<dbReference type="Proteomes" id="UP000019116">
    <property type="component" value="Chromosome 5D"/>
</dbReference>
<feature type="chain" id="PRO_5043178139" description="Protein kinase domain-containing protein" evidence="16">
    <location>
        <begin position="27"/>
        <end position="1066"/>
    </location>
</feature>
<evidence type="ECO:0000313" key="18">
    <source>
        <dbReference type="EnsemblPlants" id="TraesCS5D02G374700.1"/>
    </source>
</evidence>
<evidence type="ECO:0000256" key="4">
    <source>
        <dbReference type="ARBA" id="ARBA00022692"/>
    </source>
</evidence>
<dbReference type="InterPro" id="IPR025287">
    <property type="entry name" value="WAK_GUB"/>
</dbReference>
<dbReference type="GO" id="GO:0004674">
    <property type="term" value="F:protein serine/threonine kinase activity"/>
    <property type="evidence" value="ECO:0007669"/>
    <property type="project" value="UniProtKB-KW"/>
</dbReference>
<dbReference type="KEGG" id="taes:123122648"/>
<evidence type="ECO:0000256" key="14">
    <source>
        <dbReference type="SAM" id="MobiDB-lite"/>
    </source>
</evidence>
<dbReference type="PROSITE" id="PS00010">
    <property type="entry name" value="ASX_HYDROXYL"/>
    <property type="match status" value="1"/>
</dbReference>
<dbReference type="InterPro" id="IPR018097">
    <property type="entry name" value="EGF_Ca-bd_CS"/>
</dbReference>
<dbReference type="GO" id="GO:0005524">
    <property type="term" value="F:ATP binding"/>
    <property type="evidence" value="ECO:0007669"/>
    <property type="project" value="UniProtKB-UniRule"/>
</dbReference>
<evidence type="ECO:0000256" key="2">
    <source>
        <dbReference type="ARBA" id="ARBA00022527"/>
    </source>
</evidence>
<evidence type="ECO:0000256" key="11">
    <source>
        <dbReference type="ARBA" id="ARBA00023157"/>
    </source>
</evidence>
<dbReference type="PANTHER" id="PTHR27005:SF276">
    <property type="entry name" value="PROTEIN KINASE DOMAIN-CONTAINING PROTEIN"/>
    <property type="match status" value="1"/>
</dbReference>
<dbReference type="Gramene" id="TraesCAD_scaffold_011374_01G000100.1">
    <property type="protein sequence ID" value="TraesCAD_scaffold_011374_01G000100.1"/>
    <property type="gene ID" value="TraesCAD_scaffold_011374_01G000100"/>
</dbReference>
<gene>
    <name evidence="18" type="primary">LOC123122648</name>
</gene>
<dbReference type="SUPFAM" id="SSF56112">
    <property type="entry name" value="Protein kinase-like (PK-like)"/>
    <property type="match status" value="1"/>
</dbReference>
<dbReference type="Gramene" id="TraesCLE_scaffold_136251_01G000100.1">
    <property type="protein sequence ID" value="TraesCLE_scaffold_136251_01G000100.1"/>
    <property type="gene ID" value="TraesCLE_scaffold_136251_01G000100"/>
</dbReference>
<evidence type="ECO:0000256" key="16">
    <source>
        <dbReference type="SAM" id="SignalP"/>
    </source>
</evidence>
<feature type="signal peptide" evidence="16">
    <location>
        <begin position="1"/>
        <end position="26"/>
    </location>
</feature>
<dbReference type="Gramene" id="TraesKAR5D01G0325320.1">
    <property type="protein sequence ID" value="cds.TraesKAR5D01G0325320.1"/>
    <property type="gene ID" value="TraesKAR5D01G0325320"/>
</dbReference>
<evidence type="ECO:0000256" key="8">
    <source>
        <dbReference type="ARBA" id="ARBA00022840"/>
    </source>
</evidence>
<feature type="compositionally biased region" description="Polar residues" evidence="14">
    <location>
        <begin position="1027"/>
        <end position="1051"/>
    </location>
</feature>
<dbReference type="Gramene" id="TraesWEE_scaffold_056432_01G000200.1">
    <property type="protein sequence ID" value="TraesWEE_scaffold_056432_01G000200.1"/>
    <property type="gene ID" value="TraesWEE_scaffold_056432_01G000200"/>
</dbReference>
<evidence type="ECO:0000256" key="13">
    <source>
        <dbReference type="PROSITE-ProRule" id="PRU10141"/>
    </source>
</evidence>
<name>A0A3B6MX41_WHEAT</name>
<keyword evidence="3" id="KW-0808">Transferase</keyword>
<organism evidence="18">
    <name type="scientific">Triticum aestivum</name>
    <name type="common">Wheat</name>
    <dbReference type="NCBI Taxonomy" id="4565"/>
    <lineage>
        <taxon>Eukaryota</taxon>
        <taxon>Viridiplantae</taxon>
        <taxon>Streptophyta</taxon>
        <taxon>Embryophyta</taxon>
        <taxon>Tracheophyta</taxon>
        <taxon>Spermatophyta</taxon>
        <taxon>Magnoliopsida</taxon>
        <taxon>Liliopsida</taxon>
        <taxon>Poales</taxon>
        <taxon>Poaceae</taxon>
        <taxon>BOP clade</taxon>
        <taxon>Pooideae</taxon>
        <taxon>Triticodae</taxon>
        <taxon>Triticeae</taxon>
        <taxon>Triticinae</taxon>
        <taxon>Triticum</taxon>
    </lineage>
</organism>
<reference evidence="18" key="1">
    <citation type="submission" date="2018-08" db="EMBL/GenBank/DDBJ databases">
        <authorList>
            <person name="Rossello M."/>
        </authorList>
    </citation>
    <scope>NUCLEOTIDE SEQUENCE [LARGE SCALE GENOMIC DNA]</scope>
    <source>
        <strain evidence="18">cv. Chinese Spring</strain>
    </source>
</reference>
<feature type="compositionally biased region" description="Basic and acidic residues" evidence="14">
    <location>
        <begin position="1052"/>
        <end position="1066"/>
    </location>
</feature>
<keyword evidence="2" id="KW-0723">Serine/threonine-protein kinase</keyword>
<protein>
    <recommendedName>
        <fullName evidence="17">Protein kinase domain-containing protein</fullName>
    </recommendedName>
</protein>
<evidence type="ECO:0000256" key="5">
    <source>
        <dbReference type="ARBA" id="ARBA00022729"/>
    </source>
</evidence>
<dbReference type="CDD" id="cd00054">
    <property type="entry name" value="EGF_CA"/>
    <property type="match status" value="1"/>
</dbReference>
<dbReference type="Gramene" id="TraesCS5D03G0839600.1">
    <property type="protein sequence ID" value="TraesCS5D03G0839600.1.CDS"/>
    <property type="gene ID" value="TraesCS5D03G0839600"/>
</dbReference>
<dbReference type="PaxDb" id="4565-Traes_5DL_09DADE7DA.1"/>
<dbReference type="FunFam" id="1.10.510.10:FF:000084">
    <property type="entry name" value="Wall-associated receptor kinase 2"/>
    <property type="match status" value="1"/>
</dbReference>
<dbReference type="SMR" id="A0A3B6MX41"/>
<keyword evidence="9 15" id="KW-1133">Transmembrane helix</keyword>
<dbReference type="AlphaFoldDB" id="A0A3B6MX41"/>
<dbReference type="GeneID" id="123122648"/>
<proteinExistence type="predicted"/>
<dbReference type="PROSITE" id="PS01186">
    <property type="entry name" value="EGF_2"/>
    <property type="match status" value="1"/>
</dbReference>
<dbReference type="PROSITE" id="PS01187">
    <property type="entry name" value="EGF_CA"/>
    <property type="match status" value="1"/>
</dbReference>
<dbReference type="SMART" id="SM00179">
    <property type="entry name" value="EGF_CA"/>
    <property type="match status" value="2"/>
</dbReference>
<evidence type="ECO:0000259" key="17">
    <source>
        <dbReference type="PROSITE" id="PS50011"/>
    </source>
</evidence>
<dbReference type="SMART" id="SM00181">
    <property type="entry name" value="EGF"/>
    <property type="match status" value="3"/>
</dbReference>
<dbReference type="OrthoDB" id="610172at2759"/>
<dbReference type="Gene3D" id="2.10.25.10">
    <property type="entry name" value="Laminin"/>
    <property type="match status" value="2"/>
</dbReference>
<dbReference type="InterPro" id="IPR000719">
    <property type="entry name" value="Prot_kinase_dom"/>
</dbReference>
<evidence type="ECO:0000256" key="9">
    <source>
        <dbReference type="ARBA" id="ARBA00022989"/>
    </source>
</evidence>
<feature type="domain" description="Protein kinase" evidence="17">
    <location>
        <begin position="754"/>
        <end position="1028"/>
    </location>
</feature>
<evidence type="ECO:0000256" key="12">
    <source>
        <dbReference type="ARBA" id="ARBA00023180"/>
    </source>
</evidence>
<dbReference type="EnsemblPlants" id="TraesCS5D02G374700.1">
    <property type="protein sequence ID" value="TraesCS5D02G374700.1"/>
    <property type="gene ID" value="TraesCS5D02G374700"/>
</dbReference>
<dbReference type="RefSeq" id="XP_044398876.1">
    <property type="nucleotide sequence ID" value="XM_044542941.1"/>
</dbReference>
<keyword evidence="10 15" id="KW-0472">Membrane</keyword>
<sequence>MAHHATPLYSTAAALLLILLPLSAGAAPAPAQIGMPGCDTSCGNLSVPYPFGMGPSRCYHSPGFNLTCDRSSNPPRLLVGDGTLQVSEQINTDFDLLAVVYTDDIKIDSGGHGRLGGGLSDDGPYVLSRYKNQLILLGCNVRATLKNGNITMSSCSSLCPNDYEGLSSDSDERLSRPDRSMSCSGIGCCQAPIVVYREVLAGSNEIVPITSYDVELESFGWNRSEAQLWPPRVFIAEEGWLATWSLSHQLSTRGVSMEVPIWLGWEVIDDHQDDTDQLQRSSSPASASECSRDAANSVCKSSNADCRKHQRGGYTCSCKSGYEGNPYITNGCQDIDECKDLEFYKCYGQCTNMDGLFQCQCPHGTHGDHSTPGGCFSLLGGNCITSCGNLSVPYPFGIGPPKCYMPGFNLTCDTNHQPARLMLGTLRVVDFSLRNNTMRVINADRVNNFFIGESIHDIIYEMGYGEVVPYSLSTIDEFILIGCGVQAVLSNTENNRVILSNCSSFCPSNKSGSYNATTAASFGDSEYCYGMGCCQAHISKSRNGMPSDFSIDWIDPNIASDGSFPQAYAFIAEEGWLNKRWLSARLPLAPFTNDPAPQLEVPIVLDWEVLQLQRGISHQPTNVSSSLRQQQYLKCPGICSSKNSICKQMTRGYSCHCSEGYDGNPYLDGCKGGVHKDFKGMSTGAAAGAGLVLLFLIGFFIAKKLKQRRAQMLKCKFFHQNRGQLLQQLVPQSAGIAERMIITLEELEKATRHFDKDLVVGGGGHGIVYKGILSNQHIVAVKKPKKVLKNEINEFINEVAILSQINHRNVVKLYGCCLETEVPMLVYEFISNGTLYEHLHVQGPKSLSWDDRLRIAIEAPKSLAYLHSAASTPIIHRDIKSANILLDDTLTAKVADFGASRYIPMDISGVTTRAQGTRGYWDPMNFYTGRITEKSDVYSFGVILVELLTREKPFSYLSSDEESLVSHFASLFEKGQLLHILDPQVMEEGGNEVEEVASIAVACVKLRREDRPTMRQVELTLEGTHTLPRQTSDNASPSTKVESNTKGSTRHYSMELEFRLSAEHPR</sequence>
<dbReference type="InterPro" id="IPR000742">
    <property type="entry name" value="EGF"/>
</dbReference>
<dbReference type="PROSITE" id="PS50011">
    <property type="entry name" value="PROTEIN_KINASE_DOM"/>
    <property type="match status" value="1"/>
</dbReference>
<dbReference type="InterPro" id="IPR011009">
    <property type="entry name" value="Kinase-like_dom_sf"/>
</dbReference>